<dbReference type="Pfam" id="PF00050">
    <property type="entry name" value="Kazal_1"/>
    <property type="match status" value="3"/>
</dbReference>
<evidence type="ECO:0000259" key="2">
    <source>
        <dbReference type="PROSITE" id="PS51465"/>
    </source>
</evidence>
<dbReference type="InterPro" id="IPR036058">
    <property type="entry name" value="Kazal_dom_sf"/>
</dbReference>
<dbReference type="PANTHER" id="PTHR38081">
    <property type="entry name" value="WAP DOMAIN-CONTAINING PROTEIN"/>
    <property type="match status" value="1"/>
</dbReference>
<dbReference type="Proteomes" id="UP001530293">
    <property type="component" value="Unassembled WGS sequence"/>
</dbReference>
<sequence>MKYLPVVLLLLSFIADRASSEFPPDSITGVPSPGNFLLYEQITNFSELELEVEPTLQIQSDVPLTIQRYLSDDGWLGGEPLDEGTALIVVSSSCDTSDTTVIPVVEMVKAGNQTILSIKVGIPEDDAADMPFLNSSSYDAIWYEAGCPMPVFSTTPATTTATVPPTSTTTVTTTELGSGKFFGPCPSETACDERSKQLEFKRFEVGEFPSKGCFSKNGIAYWSTGGTAEEEARADLPGIQERIWCDAKWDSSPSPTVVSTSDEAMSIVPTTMSTELGSGKLFARCESEQACGERSQQLGLTRFEVGEFPSKGCFSKNGTAYWSTGGTVEAEMKEDLPGIQERIWCDAKSTRQTNTTSCETGPSADPTKACGDGQFCALGLGVCNLKLGVFEGVCANKPEACTLNYVPVCGCDGETYGNACAARGAGVNVASVGECTTDVGSVELGNVTACETGPSADPDKSCGSGQFCELDTGVCNAKTTVFDGVCAAIPEACTLEYMPVCGCDGETYGNACAAQGAGISVSREGECTEGTTDGEVSATAVACMTKLDCNLARQQKGFARFNVGAYATKGCFTKNGIAFWGTGGTIAQKSRADLPGIQERIYCEQDVIKADSACQTQAECNQKRLQLGITKFQAGDFPTKGCFSKPGVAFWGSGGTEEEISTYDLTGLRERIWCDDSQCETGPSADPAKSCGDNLFCKLDNGVCNANATVYDGVCAAKPVACQEIYAPVCGCDGVTYSNKCDANSQGINVVKGGKCPEARTSDPLLQQALAPQPPVEYKTSTSSACSAKTVMLGSVIHNAFASKSVRKSPPRSRGLETCSYNVEVFVSGCQYFGPPAKIRVAAPKARVIDSVMKNVEKEIINSTDNVTGFYAEQNKYTATFTFPDDEATVIKISANNNNFTSVPSASDEQCLRIVCGRPFVDFSGNSLLATSISSDVCDGTSSWLGDTSFLPDGDQSMAKQNSPGGSNQHRLGEEWTRNALGEHASVASFAAFSIALMTNQAPSDLVEDSLNAALDEVRHAKMSFSIASMLVGSDVFPGPLPPSNHQFDHDVTALALAVAKEGCVDETLSALAAAAEVEMIDGVLAKGATKGTKYYGVASELLLRIRNDLRTISMDESNHSALAWRTLDWVCMVDADACDATKETVLNEDNLLNAFHRRFGRDFEAAPELLDRMRVAWKSIYTNQRILPSFNVTAGTVREPASLDSLSSSGITLLVENISHGGIYNRV</sequence>
<dbReference type="InterPro" id="IPR002350">
    <property type="entry name" value="Kazal_dom"/>
</dbReference>
<dbReference type="PROSITE" id="PS51465">
    <property type="entry name" value="KAZAL_2"/>
    <property type="match status" value="3"/>
</dbReference>
<feature type="domain" description="Kazal-like" evidence="2">
    <location>
        <begin position="709"/>
        <end position="758"/>
    </location>
</feature>
<feature type="domain" description="Kazal-like" evidence="2">
    <location>
        <begin position="388"/>
        <end position="437"/>
    </location>
</feature>
<dbReference type="SUPFAM" id="SSF100895">
    <property type="entry name" value="Kazal-type serine protease inhibitors"/>
    <property type="match status" value="3"/>
</dbReference>
<dbReference type="EMBL" id="JALLBG020000312">
    <property type="protein sequence ID" value="KAL3756162.1"/>
    <property type="molecule type" value="Genomic_DNA"/>
</dbReference>
<dbReference type="SMART" id="SM00280">
    <property type="entry name" value="KAZAL"/>
    <property type="match status" value="3"/>
</dbReference>
<feature type="chain" id="PRO_5044861989" description="Kazal-like domain-containing protein" evidence="1">
    <location>
        <begin position="21"/>
        <end position="1228"/>
    </location>
</feature>
<keyword evidence="1" id="KW-0732">Signal</keyword>
<feature type="signal peptide" evidence="1">
    <location>
        <begin position="1"/>
        <end position="20"/>
    </location>
</feature>
<reference evidence="3 4" key="1">
    <citation type="submission" date="2024-10" db="EMBL/GenBank/DDBJ databases">
        <title>Updated reference genomes for cyclostephanoid diatoms.</title>
        <authorList>
            <person name="Roberts W.R."/>
            <person name="Alverson A.J."/>
        </authorList>
    </citation>
    <scope>NUCLEOTIDE SEQUENCE [LARGE SCALE GENOMIC DNA]</scope>
    <source>
        <strain evidence="3 4">AJA232-27</strain>
    </source>
</reference>
<dbReference type="Gene3D" id="3.30.60.30">
    <property type="match status" value="3"/>
</dbReference>
<keyword evidence="4" id="KW-1185">Reference proteome</keyword>
<proteinExistence type="predicted"/>
<dbReference type="CDD" id="cd00104">
    <property type="entry name" value="KAZAL_FS"/>
    <property type="match status" value="3"/>
</dbReference>
<dbReference type="PANTHER" id="PTHR38081:SF1">
    <property type="entry name" value="WAP DOMAIN-CONTAINING PROTEIN"/>
    <property type="match status" value="1"/>
</dbReference>
<comment type="caution">
    <text evidence="3">The sequence shown here is derived from an EMBL/GenBank/DDBJ whole genome shotgun (WGS) entry which is preliminary data.</text>
</comment>
<gene>
    <name evidence="3" type="ORF">ACHAWU_007113</name>
</gene>
<name>A0ABD3LXN1_9STRA</name>
<evidence type="ECO:0000256" key="1">
    <source>
        <dbReference type="SAM" id="SignalP"/>
    </source>
</evidence>
<evidence type="ECO:0000313" key="3">
    <source>
        <dbReference type="EMBL" id="KAL3756162.1"/>
    </source>
</evidence>
<dbReference type="AlphaFoldDB" id="A0ABD3LXN1"/>
<protein>
    <recommendedName>
        <fullName evidence="2">Kazal-like domain-containing protein</fullName>
    </recommendedName>
</protein>
<evidence type="ECO:0000313" key="4">
    <source>
        <dbReference type="Proteomes" id="UP001530293"/>
    </source>
</evidence>
<organism evidence="3 4">
    <name type="scientific">Discostella pseudostelligera</name>
    <dbReference type="NCBI Taxonomy" id="259834"/>
    <lineage>
        <taxon>Eukaryota</taxon>
        <taxon>Sar</taxon>
        <taxon>Stramenopiles</taxon>
        <taxon>Ochrophyta</taxon>
        <taxon>Bacillariophyta</taxon>
        <taxon>Coscinodiscophyceae</taxon>
        <taxon>Thalassiosirophycidae</taxon>
        <taxon>Stephanodiscales</taxon>
        <taxon>Stephanodiscaceae</taxon>
        <taxon>Discostella</taxon>
    </lineage>
</organism>
<accession>A0ABD3LXN1</accession>
<feature type="domain" description="Kazal-like" evidence="2">
    <location>
        <begin position="480"/>
        <end position="529"/>
    </location>
</feature>